<dbReference type="AlphaFoldDB" id="A0A0A9TFF6"/>
<accession>A0A0A9TFF6</accession>
<name>A0A0A9TFF6_ARUDO</name>
<sequence>MDDIDRIKPFVVACSELGHFGPWCHRPPPLVGLLALGQHVNSSP</sequence>
<proteinExistence type="predicted"/>
<dbReference type="EMBL" id="GBRH01244176">
    <property type="protein sequence ID" value="JAD53719.1"/>
    <property type="molecule type" value="Transcribed_RNA"/>
</dbReference>
<protein>
    <submittedName>
        <fullName evidence="1">Uncharacterized protein</fullName>
    </submittedName>
</protein>
<reference evidence="1" key="1">
    <citation type="submission" date="2014-09" db="EMBL/GenBank/DDBJ databases">
        <authorList>
            <person name="Magalhaes I.L.F."/>
            <person name="Oliveira U."/>
            <person name="Santos F.R."/>
            <person name="Vidigal T.H.D.A."/>
            <person name="Brescovit A.D."/>
            <person name="Santos A.J."/>
        </authorList>
    </citation>
    <scope>NUCLEOTIDE SEQUENCE</scope>
    <source>
        <tissue evidence="1">Shoot tissue taken approximately 20 cm above the soil surface</tissue>
    </source>
</reference>
<reference evidence="1" key="2">
    <citation type="journal article" date="2015" name="Data Brief">
        <title>Shoot transcriptome of the giant reed, Arundo donax.</title>
        <authorList>
            <person name="Barrero R.A."/>
            <person name="Guerrero F.D."/>
            <person name="Moolhuijzen P."/>
            <person name="Goolsby J.A."/>
            <person name="Tidwell J."/>
            <person name="Bellgard S.E."/>
            <person name="Bellgard M.I."/>
        </authorList>
    </citation>
    <scope>NUCLEOTIDE SEQUENCE</scope>
    <source>
        <tissue evidence="1">Shoot tissue taken approximately 20 cm above the soil surface</tissue>
    </source>
</reference>
<evidence type="ECO:0000313" key="1">
    <source>
        <dbReference type="EMBL" id="JAD53719.1"/>
    </source>
</evidence>
<organism evidence="1">
    <name type="scientific">Arundo donax</name>
    <name type="common">Giant reed</name>
    <name type="synonym">Donax arundinaceus</name>
    <dbReference type="NCBI Taxonomy" id="35708"/>
    <lineage>
        <taxon>Eukaryota</taxon>
        <taxon>Viridiplantae</taxon>
        <taxon>Streptophyta</taxon>
        <taxon>Embryophyta</taxon>
        <taxon>Tracheophyta</taxon>
        <taxon>Spermatophyta</taxon>
        <taxon>Magnoliopsida</taxon>
        <taxon>Liliopsida</taxon>
        <taxon>Poales</taxon>
        <taxon>Poaceae</taxon>
        <taxon>PACMAD clade</taxon>
        <taxon>Arundinoideae</taxon>
        <taxon>Arundineae</taxon>
        <taxon>Arundo</taxon>
    </lineage>
</organism>